<dbReference type="EMBL" id="GBXM01031016">
    <property type="protein sequence ID" value="JAH77561.1"/>
    <property type="molecule type" value="Transcribed_RNA"/>
</dbReference>
<proteinExistence type="predicted"/>
<evidence type="ECO:0000313" key="1">
    <source>
        <dbReference type="EMBL" id="JAH77561.1"/>
    </source>
</evidence>
<sequence length="32" mass="3608">MARIEFKVRGCCSLPVSQSVSSALWLCHWLPC</sequence>
<dbReference type="AlphaFoldDB" id="A0A0E9VHS6"/>
<accession>A0A0E9VHS6</accession>
<protein>
    <submittedName>
        <fullName evidence="1">Uncharacterized protein</fullName>
    </submittedName>
</protein>
<reference evidence="1" key="1">
    <citation type="submission" date="2014-11" db="EMBL/GenBank/DDBJ databases">
        <authorList>
            <person name="Amaro Gonzalez C."/>
        </authorList>
    </citation>
    <scope>NUCLEOTIDE SEQUENCE</scope>
</reference>
<organism evidence="1">
    <name type="scientific">Anguilla anguilla</name>
    <name type="common">European freshwater eel</name>
    <name type="synonym">Muraena anguilla</name>
    <dbReference type="NCBI Taxonomy" id="7936"/>
    <lineage>
        <taxon>Eukaryota</taxon>
        <taxon>Metazoa</taxon>
        <taxon>Chordata</taxon>
        <taxon>Craniata</taxon>
        <taxon>Vertebrata</taxon>
        <taxon>Euteleostomi</taxon>
        <taxon>Actinopterygii</taxon>
        <taxon>Neopterygii</taxon>
        <taxon>Teleostei</taxon>
        <taxon>Anguilliformes</taxon>
        <taxon>Anguillidae</taxon>
        <taxon>Anguilla</taxon>
    </lineage>
</organism>
<name>A0A0E9VHS6_ANGAN</name>
<reference evidence="1" key="2">
    <citation type="journal article" date="2015" name="Fish Shellfish Immunol.">
        <title>Early steps in the European eel (Anguilla anguilla)-Vibrio vulnificus interaction in the gills: Role of the RtxA13 toxin.</title>
        <authorList>
            <person name="Callol A."/>
            <person name="Pajuelo D."/>
            <person name="Ebbesson L."/>
            <person name="Teles M."/>
            <person name="MacKenzie S."/>
            <person name="Amaro C."/>
        </authorList>
    </citation>
    <scope>NUCLEOTIDE SEQUENCE</scope>
</reference>